<dbReference type="SUPFAM" id="SSF53822">
    <property type="entry name" value="Periplasmic binding protein-like I"/>
    <property type="match status" value="1"/>
</dbReference>
<keyword evidence="6" id="KW-1185">Reference proteome</keyword>
<sequence length="342" mass="37052">MDKAKRVSVRDVAEAAGVTIGSVSRVLNGGRYVSDELRAKVLAAAQRLQYQPHAGARSLRLGRTQTIGCMVSEIQNPLYAAFVAAVEAQLDPHGYTLLLANSHHSRQREVQILEMFQRRGMDGAVVTTSFNWHDEPANPFAASTLPLVMMDRDLALPCDQVHMGHREGIAQAVRYLHSLGHRRIALLTAGPGLRPADERVAGYVDAHRRLKLPVDEQLLRLSAAPTLSGADDMRALLALASPPTALIGLGTQLLSGAMQWLRAQGLTIPRDLSVIAISSPALLEFADPPMSYVHFDLERAGRAAAQLLLQRLGDGKAAAPQAVDVPMDLVVRESCAAPTRRR</sequence>
<dbReference type="Gene3D" id="3.40.50.2300">
    <property type="match status" value="2"/>
</dbReference>
<evidence type="ECO:0000256" key="3">
    <source>
        <dbReference type="ARBA" id="ARBA00023163"/>
    </source>
</evidence>
<dbReference type="InterPro" id="IPR010982">
    <property type="entry name" value="Lambda_DNA-bd_dom_sf"/>
</dbReference>
<dbReference type="RefSeq" id="WP_173132895.1">
    <property type="nucleotide sequence ID" value="NZ_JABRWJ010000012.1"/>
</dbReference>
<keyword evidence="1" id="KW-0805">Transcription regulation</keyword>
<evidence type="ECO:0000256" key="2">
    <source>
        <dbReference type="ARBA" id="ARBA00023125"/>
    </source>
</evidence>
<dbReference type="Gene3D" id="1.10.260.40">
    <property type="entry name" value="lambda repressor-like DNA-binding domains"/>
    <property type="match status" value="1"/>
</dbReference>
<dbReference type="EMBL" id="JABRWJ010000012">
    <property type="protein sequence ID" value="NRF71533.1"/>
    <property type="molecule type" value="Genomic_DNA"/>
</dbReference>
<reference evidence="5 6" key="1">
    <citation type="submission" date="2020-05" db="EMBL/GenBank/DDBJ databases">
        <title>Aquincola sp. isolate from soil.</title>
        <authorList>
            <person name="Han J."/>
            <person name="Kim D.-U."/>
        </authorList>
    </citation>
    <scope>NUCLEOTIDE SEQUENCE [LARGE SCALE GENOMIC DNA]</scope>
    <source>
        <strain evidence="5 6">S2</strain>
    </source>
</reference>
<organism evidence="5 6">
    <name type="scientific">Pseudaquabacterium terrae</name>
    <dbReference type="NCBI Taxonomy" id="2732868"/>
    <lineage>
        <taxon>Bacteria</taxon>
        <taxon>Pseudomonadati</taxon>
        <taxon>Pseudomonadota</taxon>
        <taxon>Betaproteobacteria</taxon>
        <taxon>Burkholderiales</taxon>
        <taxon>Sphaerotilaceae</taxon>
        <taxon>Pseudaquabacterium</taxon>
    </lineage>
</organism>
<evidence type="ECO:0000313" key="5">
    <source>
        <dbReference type="EMBL" id="NRF71533.1"/>
    </source>
</evidence>
<dbReference type="InterPro" id="IPR028082">
    <property type="entry name" value="Peripla_BP_I"/>
</dbReference>
<dbReference type="PROSITE" id="PS50932">
    <property type="entry name" value="HTH_LACI_2"/>
    <property type="match status" value="1"/>
</dbReference>
<name>A0ABX2ESD0_9BURK</name>
<evidence type="ECO:0000313" key="6">
    <source>
        <dbReference type="Proteomes" id="UP000737171"/>
    </source>
</evidence>
<feature type="domain" description="HTH lacI-type" evidence="4">
    <location>
        <begin position="7"/>
        <end position="61"/>
    </location>
</feature>
<evidence type="ECO:0000259" key="4">
    <source>
        <dbReference type="PROSITE" id="PS50932"/>
    </source>
</evidence>
<keyword evidence="3" id="KW-0804">Transcription</keyword>
<protein>
    <submittedName>
        <fullName evidence="5">Substrate-binding domain-containing protein</fullName>
    </submittedName>
</protein>
<dbReference type="PANTHER" id="PTHR30146:SF138">
    <property type="entry name" value="TRANSCRIPTIONAL REGULATORY PROTEIN"/>
    <property type="match status" value="1"/>
</dbReference>
<dbReference type="CDD" id="cd01392">
    <property type="entry name" value="HTH_LacI"/>
    <property type="match status" value="1"/>
</dbReference>
<dbReference type="InterPro" id="IPR046335">
    <property type="entry name" value="LacI/GalR-like_sensor"/>
</dbReference>
<dbReference type="Proteomes" id="UP000737171">
    <property type="component" value="Unassembled WGS sequence"/>
</dbReference>
<dbReference type="CDD" id="cd06281">
    <property type="entry name" value="PBP1_LacI-like"/>
    <property type="match status" value="1"/>
</dbReference>
<dbReference type="InterPro" id="IPR000843">
    <property type="entry name" value="HTH_LacI"/>
</dbReference>
<dbReference type="SMART" id="SM00354">
    <property type="entry name" value="HTH_LACI"/>
    <property type="match status" value="1"/>
</dbReference>
<evidence type="ECO:0000256" key="1">
    <source>
        <dbReference type="ARBA" id="ARBA00023015"/>
    </source>
</evidence>
<dbReference type="Pfam" id="PF13377">
    <property type="entry name" value="Peripla_BP_3"/>
    <property type="match status" value="1"/>
</dbReference>
<gene>
    <name evidence="5" type="ORF">HLB44_31550</name>
</gene>
<dbReference type="Pfam" id="PF00356">
    <property type="entry name" value="LacI"/>
    <property type="match status" value="1"/>
</dbReference>
<keyword evidence="2" id="KW-0238">DNA-binding</keyword>
<dbReference type="PROSITE" id="PS00356">
    <property type="entry name" value="HTH_LACI_1"/>
    <property type="match status" value="1"/>
</dbReference>
<dbReference type="PANTHER" id="PTHR30146">
    <property type="entry name" value="LACI-RELATED TRANSCRIPTIONAL REPRESSOR"/>
    <property type="match status" value="1"/>
</dbReference>
<accession>A0ABX2ESD0</accession>
<dbReference type="SUPFAM" id="SSF47413">
    <property type="entry name" value="lambda repressor-like DNA-binding domains"/>
    <property type="match status" value="1"/>
</dbReference>
<proteinExistence type="predicted"/>
<comment type="caution">
    <text evidence="5">The sequence shown here is derived from an EMBL/GenBank/DDBJ whole genome shotgun (WGS) entry which is preliminary data.</text>
</comment>